<feature type="region of interest" description="Disordered" evidence="1">
    <location>
        <begin position="43"/>
        <end position="67"/>
    </location>
</feature>
<dbReference type="Proteomes" id="UP000190648">
    <property type="component" value="Unassembled WGS sequence"/>
</dbReference>
<proteinExistence type="predicted"/>
<name>A0A1V4KGT2_PATFA</name>
<evidence type="ECO:0000313" key="3">
    <source>
        <dbReference type="Proteomes" id="UP000190648"/>
    </source>
</evidence>
<dbReference type="EMBL" id="LSYS01003169">
    <property type="protein sequence ID" value="OPJ83543.1"/>
    <property type="molecule type" value="Genomic_DNA"/>
</dbReference>
<dbReference type="AlphaFoldDB" id="A0A1V4KGT2"/>
<keyword evidence="3" id="KW-1185">Reference proteome</keyword>
<sequence>MVGVSVCHHTRVGIRGERQPCWSCVVFPKCELQAKEELPSFEGEEGGIVSSSSEGKIKPHTLFRSSH</sequence>
<feature type="compositionally biased region" description="Basic residues" evidence="1">
    <location>
        <begin position="58"/>
        <end position="67"/>
    </location>
</feature>
<accession>A0A1V4KGT2</accession>
<organism evidence="2 3">
    <name type="scientific">Patagioenas fasciata monilis</name>
    <dbReference type="NCBI Taxonomy" id="372326"/>
    <lineage>
        <taxon>Eukaryota</taxon>
        <taxon>Metazoa</taxon>
        <taxon>Chordata</taxon>
        <taxon>Craniata</taxon>
        <taxon>Vertebrata</taxon>
        <taxon>Euteleostomi</taxon>
        <taxon>Archelosauria</taxon>
        <taxon>Archosauria</taxon>
        <taxon>Dinosauria</taxon>
        <taxon>Saurischia</taxon>
        <taxon>Theropoda</taxon>
        <taxon>Coelurosauria</taxon>
        <taxon>Aves</taxon>
        <taxon>Neognathae</taxon>
        <taxon>Neoaves</taxon>
        <taxon>Columbimorphae</taxon>
        <taxon>Columbiformes</taxon>
        <taxon>Columbidae</taxon>
        <taxon>Patagioenas</taxon>
    </lineage>
</organism>
<reference evidence="2 3" key="1">
    <citation type="submission" date="2016-02" db="EMBL/GenBank/DDBJ databases">
        <title>Band-tailed pigeon sequencing and assembly.</title>
        <authorList>
            <person name="Soares A.E."/>
            <person name="Novak B.J."/>
            <person name="Rice E.S."/>
            <person name="O'Connell B."/>
            <person name="Chang D."/>
            <person name="Weber S."/>
            <person name="Shapiro B."/>
        </authorList>
    </citation>
    <scope>NUCLEOTIDE SEQUENCE [LARGE SCALE GENOMIC DNA]</scope>
    <source>
        <strain evidence="2">BTP2013</strain>
        <tissue evidence="2">Blood</tissue>
    </source>
</reference>
<evidence type="ECO:0000256" key="1">
    <source>
        <dbReference type="SAM" id="MobiDB-lite"/>
    </source>
</evidence>
<evidence type="ECO:0000313" key="2">
    <source>
        <dbReference type="EMBL" id="OPJ83543.1"/>
    </source>
</evidence>
<protein>
    <submittedName>
        <fullName evidence="2">Uncharacterized protein</fullName>
    </submittedName>
</protein>
<comment type="caution">
    <text evidence="2">The sequence shown here is derived from an EMBL/GenBank/DDBJ whole genome shotgun (WGS) entry which is preliminary data.</text>
</comment>
<gene>
    <name evidence="2" type="ORF">AV530_006416</name>
</gene>